<protein>
    <submittedName>
        <fullName evidence="1">Glycosyltransferase family 1 protein</fullName>
    </submittedName>
</protein>
<proteinExistence type="predicted"/>
<gene>
    <name evidence="1" type="ORF">BV22DRAFT_282749</name>
</gene>
<organism evidence="1 2">
    <name type="scientific">Leucogyrophana mollusca</name>
    <dbReference type="NCBI Taxonomy" id="85980"/>
    <lineage>
        <taxon>Eukaryota</taxon>
        <taxon>Fungi</taxon>
        <taxon>Dikarya</taxon>
        <taxon>Basidiomycota</taxon>
        <taxon>Agaricomycotina</taxon>
        <taxon>Agaricomycetes</taxon>
        <taxon>Agaricomycetidae</taxon>
        <taxon>Boletales</taxon>
        <taxon>Boletales incertae sedis</taxon>
        <taxon>Leucogyrophana</taxon>
    </lineage>
</organism>
<sequence length="1327" mass="146961">MRAGTQTLIQALQALPWTDDPDNEDISNIHIPQVDSDSDEDPSGNHMASSIHAIYRPVARSRRTELPISGPGGKALPSPVERPEGSDADFDGSAPSEDDVDAEDFEAMTPRPPDTQRPDYGLSEPASQPPSTYRPGMFSRRRAASRAGSMTTVKIQRRTRLAQKLKEIYEIDAISEVMAEMPCWLLRSVLLQGYMYLTNSHLCFFAHMPNREDQVLKSGTLSKKATRTKRWTKYWFVLKNDALSWYQSSSDPYFLNGIMDLRYAISCDPSGDKEIRLRTNQKSMVLSADSVPSREEWVKAIRKVIFKSQNMGDTVKIAIPYSAILDVEKSSALDFSETIEIKVFDKEEHLSVDSYFFAYFHELQAALEQIRDAVRTCRTLPPRSSPQALLDTTAARPSAPHVIDRARSLPTPDSRFGSGFRLTSLLRPFQDSLPLGRMNSAPTPPESSDEFTHISKSGNASFVPVTSSTPDRVSSPDSPKTAQPSAKGNSTSAPVDHTYPPSTSAGELPPQNSTRGIVSGVPWNVGVPSWLKVPRKGLSSSTSNATMSSAAPVSPSAGGVREVYSSSDIATHGEPLGAGHGDLGYSVLETAEAAVDTDTTEKFRNAFAFDDKEILLGYFSGYIFRLLPIYGRLYVSTNFFCFKSSGPLTSKTRMILPIRDILAVEKSKATRFGHHGLIVVIKGHEELFFEFGFEDRRTAFVTILERQMEDIRRRTNAGDQPVVSQGKRDALILEEFDPRRNSFSSDLDPTPASESMSDSLPAVMFTSASSTFLTFKPKESLHFTFLTIGSRGDVQPYIALGKGLMEDGHRVRIATHGEYQEWIESHGIEFGYVGGDPAELMRICIENGTFTVSFLKEGVQKFRGWLDDLLKTSFDACKGTDVLIESPSAMGGFHIAEALQIPYFRAFTMTWTRTRAYPHAFAVPEHKMGGGYNYMSYVVFDQVFWRATSGQINRWRRNVLHLENTSLDKMEPHKIPFLYNFSPSVVPPPLDWPEWIRVTGYWFLNDAEVGAKKWTPPPDLLPFIDSAHQAGKKVVYIGFGSIVVSDPKAMTRCVIEAVLQSGVYAILSKGWSDRLHTKTSDGTEPEEPFPEQIYPISSIPHDWLFQRIDAACHHGGAGTTGATLRAGIPLIIKPFFGDQFFWADRVEALGIGTGVRKLTVDSLAEALISATTDIKQIDRAKLVGEQIRSENGVATAIEAIYRDLDYARSLIKHVAHNAEVSPEAEEATLRDGHPISSSHSTLDRSASRSRYSSAGSHRRAPSEDWSVISDQDDRRSSFGSRRSDGKVDRSSTLKRSSLAAAVMSVLPDALTPSNHRRSLSSSSQQQP</sequence>
<name>A0ACB8BNB7_9AGAM</name>
<dbReference type="Proteomes" id="UP000790709">
    <property type="component" value="Unassembled WGS sequence"/>
</dbReference>
<comment type="caution">
    <text evidence="1">The sequence shown here is derived from an EMBL/GenBank/DDBJ whole genome shotgun (WGS) entry which is preliminary data.</text>
</comment>
<dbReference type="EMBL" id="MU266367">
    <property type="protein sequence ID" value="KAH7927370.1"/>
    <property type="molecule type" value="Genomic_DNA"/>
</dbReference>
<keyword evidence="2" id="KW-1185">Reference proteome</keyword>
<reference evidence="1" key="1">
    <citation type="journal article" date="2021" name="New Phytol.">
        <title>Evolutionary innovations through gain and loss of genes in the ectomycorrhizal Boletales.</title>
        <authorList>
            <person name="Wu G."/>
            <person name="Miyauchi S."/>
            <person name="Morin E."/>
            <person name="Kuo A."/>
            <person name="Drula E."/>
            <person name="Varga T."/>
            <person name="Kohler A."/>
            <person name="Feng B."/>
            <person name="Cao Y."/>
            <person name="Lipzen A."/>
            <person name="Daum C."/>
            <person name="Hundley H."/>
            <person name="Pangilinan J."/>
            <person name="Johnson J."/>
            <person name="Barry K."/>
            <person name="LaButti K."/>
            <person name="Ng V."/>
            <person name="Ahrendt S."/>
            <person name="Min B."/>
            <person name="Choi I.G."/>
            <person name="Park H."/>
            <person name="Plett J.M."/>
            <person name="Magnuson J."/>
            <person name="Spatafora J.W."/>
            <person name="Nagy L.G."/>
            <person name="Henrissat B."/>
            <person name="Grigoriev I.V."/>
            <person name="Yang Z.L."/>
            <person name="Xu J."/>
            <person name="Martin F.M."/>
        </authorList>
    </citation>
    <scope>NUCLEOTIDE SEQUENCE</scope>
    <source>
        <strain evidence="1">KUC20120723A-06</strain>
    </source>
</reference>
<evidence type="ECO:0000313" key="1">
    <source>
        <dbReference type="EMBL" id="KAH7927370.1"/>
    </source>
</evidence>
<evidence type="ECO:0000313" key="2">
    <source>
        <dbReference type="Proteomes" id="UP000790709"/>
    </source>
</evidence>
<accession>A0ACB8BNB7</accession>